<keyword evidence="2" id="KW-1185">Reference proteome</keyword>
<evidence type="ECO:0000313" key="2">
    <source>
        <dbReference type="Proteomes" id="UP000053766"/>
    </source>
</evidence>
<evidence type="ECO:0000313" key="1">
    <source>
        <dbReference type="EMBL" id="KJH40004.1"/>
    </source>
</evidence>
<name>A0A0D8X8P1_DICVI</name>
<proteinExistence type="predicted"/>
<reference evidence="1 2" key="1">
    <citation type="submission" date="2013-11" db="EMBL/GenBank/DDBJ databases">
        <title>Draft genome of the bovine lungworm Dictyocaulus viviparus.</title>
        <authorList>
            <person name="Mitreva M."/>
        </authorList>
    </citation>
    <scope>NUCLEOTIDE SEQUENCE [LARGE SCALE GENOMIC DNA]</scope>
    <source>
        <strain evidence="1 2">HannoverDv2000</strain>
    </source>
</reference>
<protein>
    <submittedName>
        <fullName evidence="1">Uncharacterized protein</fullName>
    </submittedName>
</protein>
<dbReference type="EMBL" id="KN718592">
    <property type="protein sequence ID" value="KJH40004.1"/>
    <property type="molecule type" value="Genomic_DNA"/>
</dbReference>
<organism evidence="1 2">
    <name type="scientific">Dictyocaulus viviparus</name>
    <name type="common">Bovine lungworm</name>
    <dbReference type="NCBI Taxonomy" id="29172"/>
    <lineage>
        <taxon>Eukaryota</taxon>
        <taxon>Metazoa</taxon>
        <taxon>Ecdysozoa</taxon>
        <taxon>Nematoda</taxon>
        <taxon>Chromadorea</taxon>
        <taxon>Rhabditida</taxon>
        <taxon>Rhabditina</taxon>
        <taxon>Rhabditomorpha</taxon>
        <taxon>Strongyloidea</taxon>
        <taxon>Metastrongylidae</taxon>
        <taxon>Dictyocaulus</taxon>
    </lineage>
</organism>
<dbReference type="AlphaFoldDB" id="A0A0D8X8P1"/>
<accession>A0A0D8X8P1</accession>
<reference evidence="2" key="2">
    <citation type="journal article" date="2016" name="Sci. Rep.">
        <title>Dictyocaulus viviparus genome, variome and transcriptome elucidate lungworm biology and support future intervention.</title>
        <authorList>
            <person name="McNulty S.N."/>
            <person name="Strube C."/>
            <person name="Rosa B.A."/>
            <person name="Martin J.C."/>
            <person name="Tyagi R."/>
            <person name="Choi Y.J."/>
            <person name="Wang Q."/>
            <person name="Hallsworth Pepin K."/>
            <person name="Zhang X."/>
            <person name="Ozersky P."/>
            <person name="Wilson R.K."/>
            <person name="Sternberg P.W."/>
            <person name="Gasser R.B."/>
            <person name="Mitreva M."/>
        </authorList>
    </citation>
    <scope>NUCLEOTIDE SEQUENCE [LARGE SCALE GENOMIC DNA]</scope>
    <source>
        <strain evidence="2">HannoverDv2000</strain>
    </source>
</reference>
<sequence length="71" mass="8244">MFDAWEVSPPQGLGYIKLFTSSLINYLHFLKEALFEDVRPQIQWICNILGVCPHDQSVPTKLQFQLFKSCI</sequence>
<gene>
    <name evidence="1" type="ORF">DICVIV_14083</name>
</gene>
<dbReference type="Proteomes" id="UP000053766">
    <property type="component" value="Unassembled WGS sequence"/>
</dbReference>